<dbReference type="OrthoDB" id="9092134at2"/>
<dbReference type="STRING" id="266265.Bxe_C1294"/>
<dbReference type="AlphaFoldDB" id="Q13FI5"/>
<feature type="signal peptide" evidence="1">
    <location>
        <begin position="1"/>
        <end position="23"/>
    </location>
</feature>
<dbReference type="PATRIC" id="fig|266265.5.peg.9049"/>
<dbReference type="KEGG" id="bxe:Bxe_C1294"/>
<proteinExistence type="predicted"/>
<accession>Q13FI5</accession>
<dbReference type="RefSeq" id="WP_011494380.1">
    <property type="nucleotide sequence ID" value="NC_007953.1"/>
</dbReference>
<organism evidence="2 3">
    <name type="scientific">Paraburkholderia xenovorans (strain LB400)</name>
    <dbReference type="NCBI Taxonomy" id="266265"/>
    <lineage>
        <taxon>Bacteria</taxon>
        <taxon>Pseudomonadati</taxon>
        <taxon>Pseudomonadota</taxon>
        <taxon>Betaproteobacteria</taxon>
        <taxon>Burkholderiales</taxon>
        <taxon>Burkholderiaceae</taxon>
        <taxon>Paraburkholderia</taxon>
    </lineage>
</organism>
<reference evidence="2 3" key="1">
    <citation type="journal article" date="2006" name="Proc. Natl. Acad. Sci. U.S.A.">
        <title>Burkholderia xenovorans LB400 harbors a multi-replicon, 9.73-Mbp genome shaped for versatility.</title>
        <authorList>
            <person name="Chain P.S."/>
            <person name="Denef V.J."/>
            <person name="Konstantinidis K.T."/>
            <person name="Vergez L.M."/>
            <person name="Agullo L."/>
            <person name="Reyes V.L."/>
            <person name="Hauser L."/>
            <person name="Cordova M."/>
            <person name="Gomez L."/>
            <person name="Gonzalez M."/>
            <person name="Land M."/>
            <person name="Lao V."/>
            <person name="Larimer F."/>
            <person name="LiPuma J.J."/>
            <person name="Mahenthiralingam E."/>
            <person name="Malfatti S.A."/>
            <person name="Marx C.J."/>
            <person name="Parnell J.J."/>
            <person name="Ramette A."/>
            <person name="Richardson P."/>
            <person name="Seeger M."/>
            <person name="Smith D."/>
            <person name="Spilker T."/>
            <person name="Sul W.J."/>
            <person name="Tsoi T.V."/>
            <person name="Ulrich L.E."/>
            <person name="Zhulin I.B."/>
            <person name="Tiedje J.M."/>
        </authorList>
    </citation>
    <scope>NUCLEOTIDE SEQUENCE [LARGE SCALE GENOMIC DNA]</scope>
    <source>
        <strain evidence="2 3">LB400</strain>
    </source>
</reference>
<evidence type="ECO:0000313" key="3">
    <source>
        <dbReference type="Proteomes" id="UP000001817"/>
    </source>
</evidence>
<gene>
    <name evidence="2" type="ORF">Bxe_C1294</name>
</gene>
<dbReference type="EMBL" id="CP000272">
    <property type="protein sequence ID" value="ABE37154.1"/>
    <property type="molecule type" value="Genomic_DNA"/>
</dbReference>
<keyword evidence="1" id="KW-0732">Signal</keyword>
<protein>
    <recommendedName>
        <fullName evidence="4">Lipoprotein</fullName>
    </recommendedName>
</protein>
<dbReference type="eggNOG" id="ENOG5031CY3">
    <property type="taxonomic scope" value="Bacteria"/>
</dbReference>
<evidence type="ECO:0000313" key="2">
    <source>
        <dbReference type="EMBL" id="ABE37154.1"/>
    </source>
</evidence>
<dbReference type="PROSITE" id="PS51257">
    <property type="entry name" value="PROKAR_LIPOPROTEIN"/>
    <property type="match status" value="1"/>
</dbReference>
<dbReference type="Proteomes" id="UP000001817">
    <property type="component" value="Chromosome 3"/>
</dbReference>
<name>Q13FI5_PARXL</name>
<evidence type="ECO:0000256" key="1">
    <source>
        <dbReference type="SAM" id="SignalP"/>
    </source>
</evidence>
<keyword evidence="3" id="KW-1185">Reference proteome</keyword>
<sequence length="276" mass="27107">MRRIARRPAALFTAALCTATLIGGCGGGNGGDGGGSSTPAAGTAPSSPPNVSVYPNSLTLGSVAAVSLSLIAATTTTDAMLVSAVAAPLLGAGNNPLVSTHLAANVPGAGTACVSAATDSTGTVTGVNAGVNIRSVAALLDDTWSVPATPSANWAALGASGAVFDGWENCGAKAEGAPSPSSTLTVNADGSFSDNVFDGNPSTTVTTINQSFSAAQASSLLSDAGYSDASQPANPQTIRLKLYRNAAQQTVLVEQGIPVGGATDQHPGFIAIYFPR</sequence>
<evidence type="ECO:0008006" key="4">
    <source>
        <dbReference type="Google" id="ProtNLM"/>
    </source>
</evidence>
<feature type="chain" id="PRO_5004182161" description="Lipoprotein" evidence="1">
    <location>
        <begin position="24"/>
        <end position="276"/>
    </location>
</feature>